<evidence type="ECO:0000256" key="2">
    <source>
        <dbReference type="ARBA" id="ARBA00004496"/>
    </source>
</evidence>
<dbReference type="FunFam" id="2.30.310.10:FF:000001">
    <property type="entry name" value="Nuclear export mediator factor Nemf"/>
    <property type="match status" value="1"/>
</dbReference>
<feature type="compositionally biased region" description="Basic and acidic residues" evidence="7">
    <location>
        <begin position="805"/>
        <end position="825"/>
    </location>
</feature>
<keyword evidence="11" id="KW-1185">Reference proteome</keyword>
<dbReference type="GO" id="GO:0000049">
    <property type="term" value="F:tRNA binding"/>
    <property type="evidence" value="ECO:0007669"/>
    <property type="project" value="TreeGrafter"/>
</dbReference>
<proteinExistence type="inferred from homology"/>
<evidence type="ECO:0000313" key="10">
    <source>
        <dbReference type="EMBL" id="CDW87984.1"/>
    </source>
</evidence>
<dbReference type="PANTHER" id="PTHR15239">
    <property type="entry name" value="NUCLEAR EXPORT MEDIATOR FACTOR NEMF"/>
    <property type="match status" value="1"/>
</dbReference>
<feature type="region of interest" description="Disordered" evidence="7">
    <location>
        <begin position="180"/>
        <end position="231"/>
    </location>
</feature>
<feature type="domain" description="NFACT protein C-terminal" evidence="9">
    <location>
        <begin position="1005"/>
        <end position="1094"/>
    </location>
</feature>
<evidence type="ECO:0000313" key="11">
    <source>
        <dbReference type="Proteomes" id="UP000039865"/>
    </source>
</evidence>
<dbReference type="Pfam" id="PF05670">
    <property type="entry name" value="NFACT-R_1"/>
    <property type="match status" value="1"/>
</dbReference>
<dbReference type="GO" id="GO:0043023">
    <property type="term" value="F:ribosomal large subunit binding"/>
    <property type="evidence" value="ECO:0007669"/>
    <property type="project" value="TreeGrafter"/>
</dbReference>
<dbReference type="OMA" id="MFLEFFA"/>
<feature type="compositionally biased region" description="Basic and acidic residues" evidence="7">
    <location>
        <begin position="212"/>
        <end position="231"/>
    </location>
</feature>
<dbReference type="GO" id="GO:0005737">
    <property type="term" value="C:cytoplasm"/>
    <property type="evidence" value="ECO:0007669"/>
    <property type="project" value="UniProtKB-SubCell"/>
</dbReference>
<dbReference type="Pfam" id="PF11923">
    <property type="entry name" value="NFACT-C"/>
    <property type="match status" value="1"/>
</dbReference>
<feature type="compositionally biased region" description="Basic residues" evidence="7">
    <location>
        <begin position="839"/>
        <end position="849"/>
    </location>
</feature>
<feature type="domain" description="NFACT RNA-binding" evidence="8">
    <location>
        <begin position="576"/>
        <end position="686"/>
    </location>
</feature>
<accession>A0A078B0E3</accession>
<evidence type="ECO:0000256" key="5">
    <source>
        <dbReference type="ARBA" id="ARBA00023054"/>
    </source>
</evidence>
<evidence type="ECO:0000256" key="4">
    <source>
        <dbReference type="ARBA" id="ARBA00022490"/>
    </source>
</evidence>
<dbReference type="InterPro" id="IPR021846">
    <property type="entry name" value="NFACT-C"/>
</dbReference>
<feature type="compositionally biased region" description="Polar residues" evidence="7">
    <location>
        <begin position="927"/>
        <end position="946"/>
    </location>
</feature>
<organism evidence="10 11">
    <name type="scientific">Stylonychia lemnae</name>
    <name type="common">Ciliate</name>
    <dbReference type="NCBI Taxonomy" id="5949"/>
    <lineage>
        <taxon>Eukaryota</taxon>
        <taxon>Sar</taxon>
        <taxon>Alveolata</taxon>
        <taxon>Ciliophora</taxon>
        <taxon>Intramacronucleata</taxon>
        <taxon>Spirotrichea</taxon>
        <taxon>Stichotrichia</taxon>
        <taxon>Sporadotrichida</taxon>
        <taxon>Oxytrichidae</taxon>
        <taxon>Stylonychinae</taxon>
        <taxon>Stylonychia</taxon>
    </lineage>
</organism>
<feature type="region of interest" description="Disordered" evidence="7">
    <location>
        <begin position="793"/>
        <end position="946"/>
    </location>
</feature>
<evidence type="ECO:0000256" key="6">
    <source>
        <dbReference type="ARBA" id="ARBA00023242"/>
    </source>
</evidence>
<reference evidence="10 11" key="1">
    <citation type="submission" date="2014-06" db="EMBL/GenBank/DDBJ databases">
        <authorList>
            <person name="Swart Estienne"/>
        </authorList>
    </citation>
    <scope>NUCLEOTIDE SEQUENCE [LARGE SCALE GENOMIC DNA]</scope>
    <source>
        <strain evidence="10 11">130c</strain>
    </source>
</reference>
<evidence type="ECO:0000259" key="9">
    <source>
        <dbReference type="Pfam" id="PF11923"/>
    </source>
</evidence>
<protein>
    <submittedName>
        <fullName evidence="10">Nuclear export mediator factor nemf-like</fullName>
    </submittedName>
</protein>
<dbReference type="PANTHER" id="PTHR15239:SF6">
    <property type="entry name" value="RIBOSOME QUALITY CONTROL COMPLEX SUBUNIT NEMF"/>
    <property type="match status" value="1"/>
</dbReference>
<dbReference type="GO" id="GO:1990112">
    <property type="term" value="C:RQC complex"/>
    <property type="evidence" value="ECO:0007669"/>
    <property type="project" value="TreeGrafter"/>
</dbReference>
<keyword evidence="5" id="KW-0175">Coiled coil</keyword>
<evidence type="ECO:0000259" key="8">
    <source>
        <dbReference type="Pfam" id="PF05670"/>
    </source>
</evidence>
<dbReference type="GO" id="GO:0005634">
    <property type="term" value="C:nucleus"/>
    <property type="evidence" value="ECO:0007669"/>
    <property type="project" value="UniProtKB-SubCell"/>
</dbReference>
<keyword evidence="4" id="KW-0963">Cytoplasm</keyword>
<name>A0A078B0E3_STYLE</name>
<gene>
    <name evidence="10" type="primary">Contig2603.g2799</name>
    <name evidence="10" type="ORF">STYLEM_17099</name>
</gene>
<dbReference type="Gene3D" id="2.30.310.10">
    <property type="entry name" value="ibrinogen binding protein from staphylococcus aureus domain"/>
    <property type="match status" value="1"/>
</dbReference>
<evidence type="ECO:0000256" key="3">
    <source>
        <dbReference type="ARBA" id="ARBA00008318"/>
    </source>
</evidence>
<feature type="compositionally biased region" description="Basic and acidic residues" evidence="7">
    <location>
        <begin position="889"/>
        <end position="907"/>
    </location>
</feature>
<evidence type="ECO:0000256" key="1">
    <source>
        <dbReference type="ARBA" id="ARBA00004123"/>
    </source>
</evidence>
<dbReference type="InterPro" id="IPR051608">
    <property type="entry name" value="RQC_Subunit_NEMF"/>
</dbReference>
<dbReference type="InParanoid" id="A0A078B0E3"/>
<evidence type="ECO:0000256" key="7">
    <source>
        <dbReference type="SAM" id="MobiDB-lite"/>
    </source>
</evidence>
<feature type="compositionally biased region" description="Acidic residues" evidence="7">
    <location>
        <begin position="908"/>
        <end position="926"/>
    </location>
</feature>
<dbReference type="EMBL" id="CCKQ01016110">
    <property type="protein sequence ID" value="CDW87984.1"/>
    <property type="molecule type" value="Genomic_DNA"/>
</dbReference>
<dbReference type="FunCoup" id="A0A078B0E3">
    <property type="interactions" value="483"/>
</dbReference>
<comment type="subcellular location">
    <subcellularLocation>
        <location evidence="2">Cytoplasm</location>
    </subcellularLocation>
    <subcellularLocation>
        <location evidence="1">Nucleus</location>
    </subcellularLocation>
</comment>
<dbReference type="GO" id="GO:1990116">
    <property type="term" value="P:ribosome-associated ubiquitin-dependent protein catabolic process"/>
    <property type="evidence" value="ECO:0007669"/>
    <property type="project" value="TreeGrafter"/>
</dbReference>
<dbReference type="OrthoDB" id="207084at2759"/>
<feature type="compositionally biased region" description="Basic and acidic residues" evidence="7">
    <location>
        <begin position="180"/>
        <end position="193"/>
    </location>
</feature>
<dbReference type="AlphaFoldDB" id="A0A078B0E3"/>
<dbReference type="Pfam" id="PF05833">
    <property type="entry name" value="NFACT_N"/>
    <property type="match status" value="1"/>
</dbReference>
<dbReference type="GO" id="GO:0072344">
    <property type="term" value="P:rescue of stalled ribosome"/>
    <property type="evidence" value="ECO:0007669"/>
    <property type="project" value="TreeGrafter"/>
</dbReference>
<comment type="similarity">
    <text evidence="3">Belongs to the NEMF family.</text>
</comment>
<keyword evidence="6" id="KW-0539">Nucleus</keyword>
<sequence>MKQKMTAVDVRALCLLLKKKLLGLRLANVYDVSGRLYLLKLSKANRKEHLLIESGIRIHTTEFLRNKKDVPSGFSMKLRKHLRTKKLENLTQLGVDRVIDLQFGKGENAYHILVELYAQGNVILTDFEYTILSLLRSHKFDETSKIQIREKYPFTASAGMTIDTIFITTEDIQKFIEGEPEKEADQISEKPDQTQEAAQNDTKKAGGSKQQQKQDKKAKQQSKKDNKKETNLKSILTKMVPYINFPYAEHVLKQMGHDPNSKATIEQQDILVKAARQCQQLVKDLETQESILGYLIYTDKPEQEKKIPQLSTQSATSLPQNEVPAELETVQDIKFKNKLLKDFGPIPLAQFQGEPCLEYESFDQCVDEYFSQLDKQREQSKFSNKEDEIWKKMSRIKDDQEKRIQGLQKEQDLSEFKAQLLQKYIYEVQAIIDILQVMQTSGISWPDIMRMVKEEKKAGNPLADLIYKINFEKNYVTLMLDACNEDDEMSSDFSVDEKFTNFDPVVRVDVDLHISAQMNIRKYFEIKKKSYEKEVKTKTAADIAFKDAETNALKEITKHRQTLKIDRMRKVFWFEKFDWFISSENYLCISGKNAQQNEALVKRYLNKGDLFMHTDMPGAAVTIIKNPSGQVVPPITLNEAAIFELCHSKAWEGKIVTSVYWVHADQVSKTPPTGLYIATGSFMIRGKRNSITPSKLELGFTIMFTLNEESIANHMGERKPRLQQDEMESQSLLDKLDSLNDLNEMTEDIELLDDGEESQVSELSKQNSTVTSGAIKEEYQVVQVGEDKEYMEKKRQANYLKKQKQKEQQNKSKGEKKADAKKQQEIEEEKEALTQQKPKQVRGAKKKIQKIKDKYADQDEEERQMRLEMLGAKKIKGFDQKIKKQPTNGKKDLKNGDKKQSLKSNDKQEDEEQEIKEQQEIVDETQADSIQQQEELENQQDSQVQPEIQLEESKLEDQEEEMQEVQIENQGENEIEEVVDEEEEKKEIDQIMKEEDINLVAENVDVNEIDKLTGIPKATDILIGVVPMCAPYSAIQTYKYKVKIQPGTLKRGRAMKLIKSLFLGQANKNQFDTMSIKNIPDADMTNMLVNNCRVLAPGLTKLQNANKQNKRKKDKD</sequence>
<dbReference type="Proteomes" id="UP000039865">
    <property type="component" value="Unassembled WGS sequence"/>
</dbReference>
<dbReference type="InterPro" id="IPR008532">
    <property type="entry name" value="NFACT_RNA-bd"/>
</dbReference>